<evidence type="ECO:0000313" key="2">
    <source>
        <dbReference type="Proteomes" id="UP000626092"/>
    </source>
</evidence>
<organism evidence="1 2">
    <name type="scientific">Rhododendron simsii</name>
    <name type="common">Sims's rhododendron</name>
    <dbReference type="NCBI Taxonomy" id="118357"/>
    <lineage>
        <taxon>Eukaryota</taxon>
        <taxon>Viridiplantae</taxon>
        <taxon>Streptophyta</taxon>
        <taxon>Embryophyta</taxon>
        <taxon>Tracheophyta</taxon>
        <taxon>Spermatophyta</taxon>
        <taxon>Magnoliopsida</taxon>
        <taxon>eudicotyledons</taxon>
        <taxon>Gunneridae</taxon>
        <taxon>Pentapetalae</taxon>
        <taxon>asterids</taxon>
        <taxon>Ericales</taxon>
        <taxon>Ericaceae</taxon>
        <taxon>Ericoideae</taxon>
        <taxon>Rhodoreae</taxon>
        <taxon>Rhododendron</taxon>
    </lineage>
</organism>
<evidence type="ECO:0000313" key="1">
    <source>
        <dbReference type="EMBL" id="KAF7112592.1"/>
    </source>
</evidence>
<protein>
    <recommendedName>
        <fullName evidence="3">GST C-terminal domain-containing protein</fullName>
    </recommendedName>
</protein>
<evidence type="ECO:0008006" key="3">
    <source>
        <dbReference type="Google" id="ProtNLM"/>
    </source>
</evidence>
<dbReference type="OrthoDB" id="4951845at2759"/>
<dbReference type="EMBL" id="WJXA01000463">
    <property type="protein sequence ID" value="KAF7112592.1"/>
    <property type="molecule type" value="Genomic_DNA"/>
</dbReference>
<dbReference type="AlphaFoldDB" id="A0A834L3Z9"/>
<keyword evidence="2" id="KW-1185">Reference proteome</keyword>
<name>A0A834L3Z9_RHOSS</name>
<accession>A0A834L3Z9</accession>
<dbReference type="InterPro" id="IPR036282">
    <property type="entry name" value="Glutathione-S-Trfase_C_sf"/>
</dbReference>
<reference evidence="1" key="1">
    <citation type="submission" date="2019-11" db="EMBL/GenBank/DDBJ databases">
        <authorList>
            <person name="Liu Y."/>
            <person name="Hou J."/>
            <person name="Li T.-Q."/>
            <person name="Guan C.-H."/>
            <person name="Wu X."/>
            <person name="Wu H.-Z."/>
            <person name="Ling F."/>
            <person name="Zhang R."/>
            <person name="Shi X.-G."/>
            <person name="Ren J.-P."/>
            <person name="Chen E.-F."/>
            <person name="Sun J.-M."/>
        </authorList>
    </citation>
    <scope>NUCLEOTIDE SEQUENCE</scope>
    <source>
        <strain evidence="1">Adult_tree_wgs_1</strain>
        <tissue evidence="1">Leaves</tissue>
    </source>
</reference>
<proteinExistence type="predicted"/>
<dbReference type="SUPFAM" id="SSF47616">
    <property type="entry name" value="GST C-terminal domain-like"/>
    <property type="match status" value="1"/>
</dbReference>
<dbReference type="Proteomes" id="UP000626092">
    <property type="component" value="Unassembled WGS sequence"/>
</dbReference>
<comment type="caution">
    <text evidence="1">The sequence shown here is derived from an EMBL/GenBank/DDBJ whole genome shotgun (WGS) entry which is preliminary data.</text>
</comment>
<gene>
    <name evidence="1" type="ORF">RHSIM_RhsimUnG0213700</name>
</gene>
<sequence length="136" mass="15346">MDKDEGQRYFYDYSRVVSINKGAPINRGRGGKSHDSTTHDGRIGIIGGNLCQMQQREGFLRRGQHWIPRHSLWSGLAWLRVVEMMTDVKLLDEAKMPGLFAWAERFCSHGAVKDVVPGTEKLFNVAKMITAIAKAQ</sequence>
<dbReference type="Gene3D" id="1.20.1050.10">
    <property type="match status" value="1"/>
</dbReference>